<dbReference type="CDD" id="cd02557">
    <property type="entry name" value="PseudoU_synth_ScRIB2"/>
    <property type="match status" value="1"/>
</dbReference>
<feature type="domain" description="DUF6533" evidence="5">
    <location>
        <begin position="1243"/>
        <end position="1288"/>
    </location>
</feature>
<feature type="transmembrane region" description="Helical" evidence="3">
    <location>
        <begin position="1340"/>
        <end position="1361"/>
    </location>
</feature>
<keyword evidence="3" id="KW-0812">Transmembrane</keyword>
<reference evidence="6" key="1">
    <citation type="submission" date="2023-03" db="EMBL/GenBank/DDBJ databases">
        <title>Mating type loci evolution in Malassezia.</title>
        <authorList>
            <person name="Coelho M.A."/>
        </authorList>
    </citation>
    <scope>NUCLEOTIDE SEQUENCE</scope>
    <source>
        <strain evidence="6">CBS 7876</strain>
    </source>
</reference>
<dbReference type="GO" id="GO:0000455">
    <property type="term" value="P:enzyme-directed rRNA pseudouridine synthesis"/>
    <property type="evidence" value="ECO:0007669"/>
    <property type="project" value="TreeGrafter"/>
</dbReference>
<proteinExistence type="predicted"/>
<evidence type="ECO:0000256" key="2">
    <source>
        <dbReference type="SAM" id="MobiDB-lite"/>
    </source>
</evidence>
<feature type="compositionally biased region" description="Polar residues" evidence="2">
    <location>
        <begin position="1606"/>
        <end position="1620"/>
    </location>
</feature>
<evidence type="ECO:0000313" key="7">
    <source>
        <dbReference type="Proteomes" id="UP001214603"/>
    </source>
</evidence>
<feature type="domain" description="Pseudouridine synthase RsuA/RluA-like" evidence="4">
    <location>
        <begin position="439"/>
        <end position="585"/>
    </location>
</feature>
<feature type="region of interest" description="Disordered" evidence="2">
    <location>
        <begin position="1605"/>
        <end position="1783"/>
    </location>
</feature>
<evidence type="ECO:0000256" key="3">
    <source>
        <dbReference type="SAM" id="Phobius"/>
    </source>
</evidence>
<dbReference type="Pfam" id="PF20151">
    <property type="entry name" value="DUF6533"/>
    <property type="match status" value="1"/>
</dbReference>
<evidence type="ECO:0000259" key="4">
    <source>
        <dbReference type="Pfam" id="PF00849"/>
    </source>
</evidence>
<dbReference type="InterPro" id="IPR020103">
    <property type="entry name" value="PsdUridine_synth_cat_dom_sf"/>
</dbReference>
<evidence type="ECO:0000256" key="1">
    <source>
        <dbReference type="PIRSR" id="PIRSR606225-1"/>
    </source>
</evidence>
<name>A0AAF0E1F4_9BASI</name>
<organism evidence="6 7">
    <name type="scientific">Malassezia obtusa</name>
    <dbReference type="NCBI Taxonomy" id="76774"/>
    <lineage>
        <taxon>Eukaryota</taxon>
        <taxon>Fungi</taxon>
        <taxon>Dikarya</taxon>
        <taxon>Basidiomycota</taxon>
        <taxon>Ustilaginomycotina</taxon>
        <taxon>Malasseziomycetes</taxon>
        <taxon>Malasseziales</taxon>
        <taxon>Malasseziaceae</taxon>
        <taxon>Malassezia</taxon>
    </lineage>
</organism>
<dbReference type="GO" id="GO:0009982">
    <property type="term" value="F:pseudouridine synthase activity"/>
    <property type="evidence" value="ECO:0007669"/>
    <property type="project" value="InterPro"/>
</dbReference>
<feature type="compositionally biased region" description="Pro residues" evidence="2">
    <location>
        <begin position="1727"/>
        <end position="1738"/>
    </location>
</feature>
<evidence type="ECO:0000313" key="6">
    <source>
        <dbReference type="EMBL" id="WFD03909.1"/>
    </source>
</evidence>
<feature type="transmembrane region" description="Helical" evidence="3">
    <location>
        <begin position="1499"/>
        <end position="1524"/>
    </location>
</feature>
<feature type="compositionally biased region" description="Low complexity" evidence="2">
    <location>
        <begin position="1739"/>
        <end position="1748"/>
    </location>
</feature>
<dbReference type="InterPro" id="IPR045340">
    <property type="entry name" value="DUF6533"/>
</dbReference>
<dbReference type="PANTHER" id="PTHR21600">
    <property type="entry name" value="MITOCHONDRIAL RNA PSEUDOURIDINE SYNTHASE"/>
    <property type="match status" value="1"/>
</dbReference>
<sequence length="1783" mass="196495">MEDGAEAPEPGASASPSKRPRVLWRGMLILHDGTQLPGATIATHMHPWAHLHTDQARAGALEAEAELCLALEMVRHHALCVRPPHEDTNDSETLEASGSIQLGVVTLVYDPSVTEHTSDLAAVHRAAIHGRGALELALSARRTGDPPVVDVIVGRPVSKRRETTERARPEARAPRPDDPLPRAQRPSLAWDSSDDERATILDARVRKRGHVNLTPERPRGGHTPGRRGEKRPARLAAASSEPGYTPVAAALPPPGAPSDDVSEESNRATIKRLVRYQLAGLGLERGERDFDACFQAAYAGTCVVFVRGPLTQRRTLATHRIDPKVAARIIAAHVALYANPEQLVLCAPHLRYEYKTRAKTRWYGRQILEVFTTEFRDRTKEYYTWAIYNGLCTVNGGPVTPTYRLQNSDLIVNKVHRHEPAVTDAPVRILHRDDGSGRLVVVKPGSIPVHATGRYHRHTLVEMVKEQTGLEQLFTSNRLDRLTSGIMVCSTTKEAACQLGNDFNAGLVNKAYVCRVVGRFPDGVVDCREPILAVDRQSGLNIVHPKGKDCRTLFQRLSYDAKTDTSVLLCRPITGRTHQIRVHAQWLGHPISNDPLYNHPVWASVDREVLSTAQPRHYERVGGESGNVEVERVLTALKGARDDSEGWARWRDDVLFGTINRQMNYETVEVPGPNGQPAPPPPADAAPMDTEVCDVCRIPLLPEPTPEELYIYLHAIKYWTDAWSFQDELPWWAAESWQDGGAGADRELPDLPLISHHQGIDVGKGGAHRRIDDALELPAKLVERPIPGVAPGHVEAPALLLEVPRGLEDVAQRELLQRVVPDAAVALESALHSGIVGVCASRFAGDVVRLYQTGALPQLLAAYYDLGRHVLPQPLLDALFAERAETLGAGSAGHEQDADPTQSEQALLALVEDAWGADAAVRATALGALGDVPERTYAVAVDRSSYVFPTLSTTALEAHLARLVLPWLESALPGAWQQEKKDANVVVKMSFAPRFAVHESLQSGPRSRQGNPGGALLFQLHAARAAPATPDETRAVLARARAHAVVGLLPLADAPSPLRVSALRSTDAALGAALCEQLAVRGLDAVVDAAPAADALCGAVLELPEKAREMSHAMLFPLAVEHLRELLCALAPHAHAVVLTSESRLLKRALREVENGCRRDGAAYTLRLEELSWASASPHAHGPTMEDSHAEAQLWGGLRSFFYHRTYAALVGKAPLDARYDDPTTSRSLSEQQFDEQVQVSNYITVAGLTLYAWEYLRTLPRELYMYRPRMIRRPQVILFLLIRYGTIPALILPAYSLWHHFSKNGECPHQEQITVAVVQFLVACIFSWRTIAIWRRRRWVVIFLVVFSLALFAASIGLLYKSQDAVTITGACRPSVDRGERRPDMMQHPINTVKWFYLISMIFDTITMLLSSYKLIYYANMGRKLDAPLFNDPFEVHRQQQREKEKASAATPNDEQSSRRSSAGEALKKMQGQLVPVAMFPYRIVRAAMHWWSTLSPLLARLIANGFVYFFVATAFNVVNFVLEEVNSIHSKSFLTLYPPLMCVLCQNMILTEFDAVWSSYNPDLDIPGRRFVDRVVGIRDEDRSRVSELDRFQEFVTALEDRQASMQSPTSRKLSTVSPKAVEPFGPYAPDGPDTRRPSQVSFTPRRRGPSLDAAELSPRTTPTILTNPALAAVARADGVESRRPSQVSFATNDRMPSVDMEVSPCASPPRASPRRPSPRHASPAPAPAPTEPAPAPRSMSPTSSTPLPPPPPAAVRPDAARMPQLSPQQQQQALRMAGLR</sequence>
<dbReference type="Proteomes" id="UP001214603">
    <property type="component" value="Chromosome 6"/>
</dbReference>
<evidence type="ECO:0008006" key="8">
    <source>
        <dbReference type="Google" id="ProtNLM"/>
    </source>
</evidence>
<keyword evidence="3" id="KW-1133">Transmembrane helix</keyword>
<feature type="region of interest" description="Disordered" evidence="2">
    <location>
        <begin position="150"/>
        <end position="262"/>
    </location>
</feature>
<feature type="active site" evidence="1">
    <location>
        <position position="480"/>
    </location>
</feature>
<protein>
    <recommendedName>
        <fullName evidence="8">Pseudouridine synthase RsuA/RluA-like domain-containing protein</fullName>
    </recommendedName>
</protein>
<keyword evidence="7" id="KW-1185">Reference proteome</keyword>
<dbReference type="Gene3D" id="3.30.2350.10">
    <property type="entry name" value="Pseudouridine synthase"/>
    <property type="match status" value="1"/>
</dbReference>
<dbReference type="InterPro" id="IPR006145">
    <property type="entry name" value="PsdUridine_synth_RsuA/RluA"/>
</dbReference>
<accession>A0AAF0E1F4</accession>
<dbReference type="SUPFAM" id="SSF55120">
    <property type="entry name" value="Pseudouridine synthase"/>
    <property type="match status" value="1"/>
</dbReference>
<evidence type="ECO:0000259" key="5">
    <source>
        <dbReference type="Pfam" id="PF20151"/>
    </source>
</evidence>
<feature type="transmembrane region" description="Helical" evidence="3">
    <location>
        <begin position="1277"/>
        <end position="1299"/>
    </location>
</feature>
<feature type="compositionally biased region" description="Low complexity" evidence="2">
    <location>
        <begin position="1758"/>
        <end position="1783"/>
    </location>
</feature>
<dbReference type="InterPro" id="IPR050188">
    <property type="entry name" value="RluA_PseudoU_synthase"/>
</dbReference>
<dbReference type="NCBIfam" id="TIGR00005">
    <property type="entry name" value="rluA_subfam"/>
    <property type="match status" value="1"/>
</dbReference>
<dbReference type="GO" id="GO:0003723">
    <property type="term" value="F:RNA binding"/>
    <property type="evidence" value="ECO:0007669"/>
    <property type="project" value="InterPro"/>
</dbReference>
<dbReference type="PANTHER" id="PTHR21600:SF40">
    <property type="entry name" value="PSEUDOURIDYLATE SYNTHASE RPUSD2"/>
    <property type="match status" value="1"/>
</dbReference>
<feature type="region of interest" description="Disordered" evidence="2">
    <location>
        <begin position="1442"/>
        <end position="1464"/>
    </location>
</feature>
<feature type="compositionally biased region" description="Basic and acidic residues" evidence="2">
    <location>
        <begin position="159"/>
        <end position="180"/>
    </location>
</feature>
<feature type="transmembrane region" description="Helical" evidence="3">
    <location>
        <begin position="1396"/>
        <end position="1417"/>
    </location>
</feature>
<dbReference type="Pfam" id="PF00849">
    <property type="entry name" value="PseudoU_synth_2"/>
    <property type="match status" value="1"/>
</dbReference>
<keyword evidence="3" id="KW-0472">Membrane</keyword>
<dbReference type="EMBL" id="CP119939">
    <property type="protein sequence ID" value="WFD03909.1"/>
    <property type="molecule type" value="Genomic_DNA"/>
</dbReference>
<gene>
    <name evidence="6" type="ORF">MOBT1_002606</name>
</gene>
<feature type="transmembrane region" description="Helical" evidence="3">
    <location>
        <begin position="1314"/>
        <end position="1333"/>
    </location>
</feature>
<feature type="compositionally biased region" description="Polar residues" evidence="2">
    <location>
        <begin position="1451"/>
        <end position="1462"/>
    </location>
</feature>
<feature type="transmembrane region" description="Helical" evidence="3">
    <location>
        <begin position="1240"/>
        <end position="1257"/>
    </location>
</feature>
<dbReference type="InterPro" id="IPR006225">
    <property type="entry name" value="PsdUridine_synth_RluC/D"/>
</dbReference>